<gene>
    <name evidence="1" type="ORF">COK05_29895</name>
</gene>
<evidence type="ECO:0000313" key="1">
    <source>
        <dbReference type="EMBL" id="PFQ36385.1"/>
    </source>
</evidence>
<dbReference type="AlphaFoldDB" id="A0A2C1MMZ8"/>
<comment type="caution">
    <text evidence="1">The sequence shown here is derived from an EMBL/GenBank/DDBJ whole genome shotgun (WGS) entry which is preliminary data.</text>
</comment>
<sequence length="82" mass="9456">MEHEGALHRLTKAINKYTTIKSLVTLDNESLVRRILVTLPNELTPEDYEKVKAEIDHIGFRIVYEERTNVLQMQNKGNSSTT</sequence>
<accession>A0A2C1MMZ8</accession>
<dbReference type="EMBL" id="NVAP01000087">
    <property type="protein sequence ID" value="PFQ36385.1"/>
    <property type="molecule type" value="Genomic_DNA"/>
</dbReference>
<reference evidence="1 2" key="1">
    <citation type="submission" date="2017-09" db="EMBL/GenBank/DDBJ databases">
        <title>Large-scale bioinformatics analysis of Bacillus genomes uncovers conserved roles of natural products in bacterial physiology.</title>
        <authorList>
            <consortium name="Agbiome Team Llc"/>
            <person name="Bleich R.M."/>
            <person name="Grubbs K.J."/>
            <person name="Santa Maria K.C."/>
            <person name="Allen S.E."/>
            <person name="Farag S."/>
            <person name="Shank E.A."/>
            <person name="Bowers A."/>
        </authorList>
    </citation>
    <scope>NUCLEOTIDE SEQUENCE [LARGE SCALE GENOMIC DNA]</scope>
    <source>
        <strain evidence="1 2">AFS070861</strain>
    </source>
</reference>
<evidence type="ECO:0000313" key="2">
    <source>
        <dbReference type="Proteomes" id="UP000224386"/>
    </source>
</evidence>
<dbReference type="Proteomes" id="UP000224386">
    <property type="component" value="Unassembled WGS sequence"/>
</dbReference>
<proteinExistence type="predicted"/>
<protein>
    <submittedName>
        <fullName evidence="1">Uncharacterized protein</fullName>
    </submittedName>
</protein>
<name>A0A2C1MMZ8_BACCE</name>
<organism evidence="1 2">
    <name type="scientific">Bacillus cereus</name>
    <dbReference type="NCBI Taxonomy" id="1396"/>
    <lineage>
        <taxon>Bacteria</taxon>
        <taxon>Bacillati</taxon>
        <taxon>Bacillota</taxon>
        <taxon>Bacilli</taxon>
        <taxon>Bacillales</taxon>
        <taxon>Bacillaceae</taxon>
        <taxon>Bacillus</taxon>
        <taxon>Bacillus cereus group</taxon>
    </lineage>
</organism>